<evidence type="ECO:0000313" key="3">
    <source>
        <dbReference type="Proteomes" id="UP001358417"/>
    </source>
</evidence>
<keyword evidence="1" id="KW-1133">Transmembrane helix</keyword>
<dbReference type="GeneID" id="89968445"/>
<evidence type="ECO:0000256" key="1">
    <source>
        <dbReference type="SAM" id="Phobius"/>
    </source>
</evidence>
<evidence type="ECO:0008006" key="4">
    <source>
        <dbReference type="Google" id="ProtNLM"/>
    </source>
</evidence>
<organism evidence="2 3">
    <name type="scientific">Exophiala bonariae</name>
    <dbReference type="NCBI Taxonomy" id="1690606"/>
    <lineage>
        <taxon>Eukaryota</taxon>
        <taxon>Fungi</taxon>
        <taxon>Dikarya</taxon>
        <taxon>Ascomycota</taxon>
        <taxon>Pezizomycotina</taxon>
        <taxon>Eurotiomycetes</taxon>
        <taxon>Chaetothyriomycetidae</taxon>
        <taxon>Chaetothyriales</taxon>
        <taxon>Herpotrichiellaceae</taxon>
        <taxon>Exophiala</taxon>
    </lineage>
</organism>
<keyword evidence="1" id="KW-0472">Membrane</keyword>
<accession>A0AAV9NQG1</accession>
<dbReference type="EMBL" id="JAVRRD010000001">
    <property type="protein sequence ID" value="KAK5064390.1"/>
    <property type="molecule type" value="Genomic_DNA"/>
</dbReference>
<evidence type="ECO:0000313" key="2">
    <source>
        <dbReference type="EMBL" id="KAK5064390.1"/>
    </source>
</evidence>
<sequence>MGADLVALNWDPAQLPAFFGYAMYSAASIHIAMLGSADEGIKKSTKTALKTSLRWLRALKVHWSNLDKLWIRINVLYEVQIVRLRGPSTTMGTTSTPGQSNLKELDQLAGEVRDASQLAEPLADSVLSYSLQQLRPSPAFTSEAMRELEAKLDFELMELFIEEASPSDPQPLLSSSNDIMQSFGMASTSAVPELDGALRFDQPNLMGDWISGPGFSGDLQQPWDWWGVGMDLLEPILPYDNLLGFG</sequence>
<dbReference type="Proteomes" id="UP001358417">
    <property type="component" value="Unassembled WGS sequence"/>
</dbReference>
<proteinExistence type="predicted"/>
<name>A0AAV9NQG1_9EURO</name>
<dbReference type="RefSeq" id="XP_064711714.1">
    <property type="nucleotide sequence ID" value="XM_064843854.1"/>
</dbReference>
<dbReference type="AlphaFoldDB" id="A0AAV9NQG1"/>
<protein>
    <recommendedName>
        <fullName evidence="4">Transcription factor domain-containing protein</fullName>
    </recommendedName>
</protein>
<comment type="caution">
    <text evidence="2">The sequence shown here is derived from an EMBL/GenBank/DDBJ whole genome shotgun (WGS) entry which is preliminary data.</text>
</comment>
<gene>
    <name evidence="2" type="ORF">LTR84_000223</name>
</gene>
<feature type="transmembrane region" description="Helical" evidence="1">
    <location>
        <begin position="18"/>
        <end position="37"/>
    </location>
</feature>
<keyword evidence="1" id="KW-0812">Transmembrane</keyword>
<reference evidence="2 3" key="1">
    <citation type="submission" date="2023-08" db="EMBL/GenBank/DDBJ databases">
        <title>Black Yeasts Isolated from many extreme environments.</title>
        <authorList>
            <person name="Coleine C."/>
            <person name="Stajich J.E."/>
            <person name="Selbmann L."/>
        </authorList>
    </citation>
    <scope>NUCLEOTIDE SEQUENCE [LARGE SCALE GENOMIC DNA]</scope>
    <source>
        <strain evidence="2 3">CCFEE 5792</strain>
    </source>
</reference>
<keyword evidence="3" id="KW-1185">Reference proteome</keyword>